<dbReference type="PRINTS" id="PR00007">
    <property type="entry name" value="COMPLEMNTC1Q"/>
</dbReference>
<dbReference type="PROSITE" id="PS50871">
    <property type="entry name" value="C1Q"/>
    <property type="match status" value="1"/>
</dbReference>
<keyword evidence="2" id="KW-0964">Secreted</keyword>
<evidence type="ECO:0000313" key="6">
    <source>
        <dbReference type="EMBL" id="KAL1023630.1"/>
    </source>
</evidence>
<dbReference type="PANTHER" id="PTHR22923:SF102">
    <property type="entry name" value="CEREBELLIN 13-RELATED"/>
    <property type="match status" value="1"/>
</dbReference>
<evidence type="ECO:0000256" key="2">
    <source>
        <dbReference type="ARBA" id="ARBA00022525"/>
    </source>
</evidence>
<keyword evidence="3 4" id="KW-0732">Signal</keyword>
<feature type="domain" description="C1q" evidence="5">
    <location>
        <begin position="62"/>
        <end position="123"/>
    </location>
</feature>
<dbReference type="GO" id="GO:0005576">
    <property type="term" value="C:extracellular region"/>
    <property type="evidence" value="ECO:0007669"/>
    <property type="project" value="UniProtKB-SubCell"/>
</dbReference>
<dbReference type="EMBL" id="JAGEUA010000001">
    <property type="protein sequence ID" value="KAL1023630.1"/>
    <property type="molecule type" value="Genomic_DNA"/>
</dbReference>
<dbReference type="AlphaFoldDB" id="A0ABD0Y454"/>
<evidence type="ECO:0000256" key="1">
    <source>
        <dbReference type="ARBA" id="ARBA00004613"/>
    </source>
</evidence>
<keyword evidence="7" id="KW-1185">Reference proteome</keyword>
<dbReference type="InterPro" id="IPR050822">
    <property type="entry name" value="Cerebellin_Synaptic_Org"/>
</dbReference>
<dbReference type="Proteomes" id="UP001557470">
    <property type="component" value="Unassembled WGS sequence"/>
</dbReference>
<dbReference type="SUPFAM" id="SSF49842">
    <property type="entry name" value="TNF-like"/>
    <property type="match status" value="1"/>
</dbReference>
<name>A0ABD0Y454_UMBPY</name>
<accession>A0ABD0Y454</accession>
<proteinExistence type="predicted"/>
<dbReference type="PANTHER" id="PTHR22923">
    <property type="entry name" value="CEREBELLIN-RELATED"/>
    <property type="match status" value="1"/>
</dbReference>
<organism evidence="6 7">
    <name type="scientific">Umbra pygmaea</name>
    <name type="common">Eastern mudminnow</name>
    <dbReference type="NCBI Taxonomy" id="75934"/>
    <lineage>
        <taxon>Eukaryota</taxon>
        <taxon>Metazoa</taxon>
        <taxon>Chordata</taxon>
        <taxon>Craniata</taxon>
        <taxon>Vertebrata</taxon>
        <taxon>Euteleostomi</taxon>
        <taxon>Actinopterygii</taxon>
        <taxon>Neopterygii</taxon>
        <taxon>Teleostei</taxon>
        <taxon>Protacanthopterygii</taxon>
        <taxon>Esociformes</taxon>
        <taxon>Umbridae</taxon>
        <taxon>Umbra</taxon>
    </lineage>
</organism>
<dbReference type="Gene3D" id="2.60.120.40">
    <property type="match status" value="1"/>
</dbReference>
<comment type="subcellular location">
    <subcellularLocation>
        <location evidence="1">Secreted</location>
    </subcellularLocation>
</comment>
<dbReference type="Pfam" id="PF00386">
    <property type="entry name" value="C1q"/>
    <property type="match status" value="1"/>
</dbReference>
<dbReference type="InterPro" id="IPR001073">
    <property type="entry name" value="C1q_dom"/>
</dbReference>
<feature type="chain" id="PRO_5044772842" description="C1q domain-containing protein" evidence="4">
    <location>
        <begin position="19"/>
        <end position="123"/>
    </location>
</feature>
<feature type="signal peptide" evidence="4">
    <location>
        <begin position="1"/>
        <end position="18"/>
    </location>
</feature>
<reference evidence="6 7" key="1">
    <citation type="submission" date="2024-06" db="EMBL/GenBank/DDBJ databases">
        <authorList>
            <person name="Pan Q."/>
            <person name="Wen M."/>
            <person name="Jouanno E."/>
            <person name="Zahm M."/>
            <person name="Klopp C."/>
            <person name="Cabau C."/>
            <person name="Louis A."/>
            <person name="Berthelot C."/>
            <person name="Parey E."/>
            <person name="Roest Crollius H."/>
            <person name="Montfort J."/>
            <person name="Robinson-Rechavi M."/>
            <person name="Bouchez O."/>
            <person name="Lampietro C."/>
            <person name="Lopez Roques C."/>
            <person name="Donnadieu C."/>
            <person name="Postlethwait J."/>
            <person name="Bobe J."/>
            <person name="Verreycken H."/>
            <person name="Guiguen Y."/>
        </authorList>
    </citation>
    <scope>NUCLEOTIDE SEQUENCE [LARGE SCALE GENOMIC DNA]</scope>
    <source>
        <strain evidence="6">Up_M1</strain>
        <tissue evidence="6">Testis</tissue>
    </source>
</reference>
<dbReference type="InterPro" id="IPR008983">
    <property type="entry name" value="Tumour_necrosis_fac-like_dom"/>
</dbReference>
<protein>
    <recommendedName>
        <fullName evidence="5">C1q domain-containing protein</fullName>
    </recommendedName>
</protein>
<evidence type="ECO:0000313" key="7">
    <source>
        <dbReference type="Proteomes" id="UP001557470"/>
    </source>
</evidence>
<sequence>MKFIAVFILALCCCLSDTQENGDNQRPLMKDRVILLEESVRLMKTKLQTTKNKVEELERITGGQAKVAFSAALLESGNGTTGPFLTNSALKYKKVFSNTGNAYNPATGIFTAMVKGMYYFDSQ</sequence>
<evidence type="ECO:0000259" key="5">
    <source>
        <dbReference type="PROSITE" id="PS50871"/>
    </source>
</evidence>
<comment type="caution">
    <text evidence="6">The sequence shown here is derived from an EMBL/GenBank/DDBJ whole genome shotgun (WGS) entry which is preliminary data.</text>
</comment>
<gene>
    <name evidence="6" type="ORF">UPYG_G00043750</name>
</gene>
<evidence type="ECO:0000256" key="4">
    <source>
        <dbReference type="SAM" id="SignalP"/>
    </source>
</evidence>
<evidence type="ECO:0000256" key="3">
    <source>
        <dbReference type="ARBA" id="ARBA00022729"/>
    </source>
</evidence>